<name>A0A0C3CKN5_HEBCY</name>
<reference evidence="2 3" key="1">
    <citation type="submission" date="2014-04" db="EMBL/GenBank/DDBJ databases">
        <authorList>
            <consortium name="DOE Joint Genome Institute"/>
            <person name="Kuo A."/>
            <person name="Gay G."/>
            <person name="Dore J."/>
            <person name="Kohler A."/>
            <person name="Nagy L.G."/>
            <person name="Floudas D."/>
            <person name="Copeland A."/>
            <person name="Barry K.W."/>
            <person name="Cichocki N."/>
            <person name="Veneault-Fourrey C."/>
            <person name="LaButti K."/>
            <person name="Lindquist E.A."/>
            <person name="Lipzen A."/>
            <person name="Lundell T."/>
            <person name="Morin E."/>
            <person name="Murat C."/>
            <person name="Sun H."/>
            <person name="Tunlid A."/>
            <person name="Henrissat B."/>
            <person name="Grigoriev I.V."/>
            <person name="Hibbett D.S."/>
            <person name="Martin F."/>
            <person name="Nordberg H.P."/>
            <person name="Cantor M.N."/>
            <person name="Hua S.X."/>
        </authorList>
    </citation>
    <scope>NUCLEOTIDE SEQUENCE [LARGE SCALE GENOMIC DNA]</scope>
    <source>
        <strain evidence="3">h7</strain>
    </source>
</reference>
<evidence type="ECO:0000313" key="2">
    <source>
        <dbReference type="EMBL" id="KIM44351.1"/>
    </source>
</evidence>
<sequence length="651" mass="74127">MKLHTAKSLRRKDIRVLRGAKFTNSNIAPCTVDEVKQSGSIPSTQEIERYDELEVVLKKLKFVRKYLEAIRVERTGRRIHGSRFFSKVDDDHSKRLTLLEKEMVHAANTVRSLENSAYALYTKRNPIPEWAKRMQHDAQKNKPETSDEELLLSIAAFDPSQRSLGGRPVRLMIEDSKDAGKEDDDLIDMEIQARKVMLVDSILFFLGRDDTSGTFNDSEKDGLRRMYGSKFPIIQAVSRQYVRRIVFYDPNLFVKGIDKVSFEDFLLSDDLTFEDAFLLFKKLHPDGLLGSGLIPVKDAVLETLFMAKSGFLNNAAKGGNPKNHINVLGGRIFNIPHTKTMSDYAWHLLIQMVAPPPNVEDRFVRLCKNYEDLITFLTFSAFRSGSHPSFIGDAWVYRNHLSMSGIIIADAVRGRRPEFPAGPSLSAKKPRKPGNVVWAEIETRAYLFGALKLESDPITEVFLNCLKSRPDLFTILLRSQDDPPRKVESFGQGQNRTIPVIRARFTESPRDSSDGDKPPSSAYREAHGTWEVMHSAYDVLFSTKPNSLGYLTKLEHGTRVADPDKGLFRLKKFLVKYIVIVDPIPNRHFTLLIQNVAWAALCAQGYGNKDHDYDERRYAVAADKLYAKCVEERLAFLPPEERTFNRMTDDL</sequence>
<keyword evidence="3" id="KW-1185">Reference proteome</keyword>
<accession>A0A0C3CKN5</accession>
<feature type="compositionally biased region" description="Basic and acidic residues" evidence="1">
    <location>
        <begin position="504"/>
        <end position="517"/>
    </location>
</feature>
<dbReference type="HOGENOM" id="CLU_400635_0_0_1"/>
<protein>
    <submittedName>
        <fullName evidence="2">Uncharacterized protein</fullName>
    </submittedName>
</protein>
<reference evidence="3" key="2">
    <citation type="submission" date="2015-01" db="EMBL/GenBank/DDBJ databases">
        <title>Evolutionary Origins and Diversification of the Mycorrhizal Mutualists.</title>
        <authorList>
            <consortium name="DOE Joint Genome Institute"/>
            <consortium name="Mycorrhizal Genomics Consortium"/>
            <person name="Kohler A."/>
            <person name="Kuo A."/>
            <person name="Nagy L.G."/>
            <person name="Floudas D."/>
            <person name="Copeland A."/>
            <person name="Barry K.W."/>
            <person name="Cichocki N."/>
            <person name="Veneault-Fourrey C."/>
            <person name="LaButti K."/>
            <person name="Lindquist E.A."/>
            <person name="Lipzen A."/>
            <person name="Lundell T."/>
            <person name="Morin E."/>
            <person name="Murat C."/>
            <person name="Riley R."/>
            <person name="Ohm R."/>
            <person name="Sun H."/>
            <person name="Tunlid A."/>
            <person name="Henrissat B."/>
            <person name="Grigoriev I.V."/>
            <person name="Hibbett D.S."/>
            <person name="Martin F."/>
        </authorList>
    </citation>
    <scope>NUCLEOTIDE SEQUENCE [LARGE SCALE GENOMIC DNA]</scope>
    <source>
        <strain evidence="3">h7</strain>
    </source>
</reference>
<dbReference type="AlphaFoldDB" id="A0A0C3CKN5"/>
<evidence type="ECO:0000256" key="1">
    <source>
        <dbReference type="SAM" id="MobiDB-lite"/>
    </source>
</evidence>
<dbReference type="OrthoDB" id="2756263at2759"/>
<dbReference type="EMBL" id="KN831774">
    <property type="protein sequence ID" value="KIM44351.1"/>
    <property type="molecule type" value="Genomic_DNA"/>
</dbReference>
<organism evidence="2 3">
    <name type="scientific">Hebeloma cylindrosporum</name>
    <dbReference type="NCBI Taxonomy" id="76867"/>
    <lineage>
        <taxon>Eukaryota</taxon>
        <taxon>Fungi</taxon>
        <taxon>Dikarya</taxon>
        <taxon>Basidiomycota</taxon>
        <taxon>Agaricomycotina</taxon>
        <taxon>Agaricomycetes</taxon>
        <taxon>Agaricomycetidae</taxon>
        <taxon>Agaricales</taxon>
        <taxon>Agaricineae</taxon>
        <taxon>Hymenogastraceae</taxon>
        <taxon>Hebeloma</taxon>
    </lineage>
</organism>
<feature type="region of interest" description="Disordered" evidence="1">
    <location>
        <begin position="504"/>
        <end position="523"/>
    </location>
</feature>
<evidence type="ECO:0000313" key="3">
    <source>
        <dbReference type="Proteomes" id="UP000053424"/>
    </source>
</evidence>
<dbReference type="Proteomes" id="UP000053424">
    <property type="component" value="Unassembled WGS sequence"/>
</dbReference>
<gene>
    <name evidence="2" type="ORF">M413DRAFT_25771</name>
</gene>
<proteinExistence type="predicted"/>